<dbReference type="Proteomes" id="UP000276133">
    <property type="component" value="Unassembled WGS sequence"/>
</dbReference>
<dbReference type="InterPro" id="IPR001969">
    <property type="entry name" value="Aspartic_peptidase_AS"/>
</dbReference>
<proteinExistence type="predicted"/>
<dbReference type="EMBL" id="REGN01010980">
    <property type="protein sequence ID" value="RMZ98111.1"/>
    <property type="molecule type" value="Genomic_DNA"/>
</dbReference>
<protein>
    <submittedName>
        <fullName evidence="4">RNA-directed DNA polymerase</fullName>
    </submittedName>
</protein>
<evidence type="ECO:0000256" key="1">
    <source>
        <dbReference type="ARBA" id="ARBA00022801"/>
    </source>
</evidence>
<reference evidence="4 5" key="1">
    <citation type="journal article" date="2018" name="Sci. Rep.">
        <title>Genomic signatures of local adaptation to the degree of environmental predictability in rotifers.</title>
        <authorList>
            <person name="Franch-Gras L."/>
            <person name="Hahn C."/>
            <person name="Garcia-Roger E.M."/>
            <person name="Carmona M.J."/>
            <person name="Serra M."/>
            <person name="Gomez A."/>
        </authorList>
    </citation>
    <scope>NUCLEOTIDE SEQUENCE [LARGE SCALE GENOMIC DNA]</scope>
    <source>
        <strain evidence="4">HYR1</strain>
    </source>
</reference>
<dbReference type="GO" id="GO:0004190">
    <property type="term" value="F:aspartic-type endopeptidase activity"/>
    <property type="evidence" value="ECO:0007669"/>
    <property type="project" value="InterPro"/>
</dbReference>
<dbReference type="PROSITE" id="PS00141">
    <property type="entry name" value="ASP_PROTEASE"/>
    <property type="match status" value="1"/>
</dbReference>
<keyword evidence="1" id="KW-0378">Hydrolase</keyword>
<evidence type="ECO:0000259" key="3">
    <source>
        <dbReference type="PROSITE" id="PS50175"/>
    </source>
</evidence>
<name>A0A3M7PG78_BRAPC</name>
<organism evidence="4 5">
    <name type="scientific">Brachionus plicatilis</name>
    <name type="common">Marine rotifer</name>
    <name type="synonym">Brachionus muelleri</name>
    <dbReference type="NCBI Taxonomy" id="10195"/>
    <lineage>
        <taxon>Eukaryota</taxon>
        <taxon>Metazoa</taxon>
        <taxon>Spiralia</taxon>
        <taxon>Gnathifera</taxon>
        <taxon>Rotifera</taxon>
        <taxon>Eurotatoria</taxon>
        <taxon>Monogononta</taxon>
        <taxon>Pseudotrocha</taxon>
        <taxon>Ploima</taxon>
        <taxon>Brachionidae</taxon>
        <taxon>Brachionus</taxon>
    </lineage>
</organism>
<keyword evidence="4" id="KW-0548">Nucleotidyltransferase</keyword>
<comment type="caution">
    <text evidence="4">The sequence shown here is derived from an EMBL/GenBank/DDBJ whole genome shotgun (WGS) entry which is preliminary data.</text>
</comment>
<keyword evidence="4" id="KW-0695">RNA-directed DNA polymerase</keyword>
<dbReference type="Gene3D" id="2.40.70.10">
    <property type="entry name" value="Acid Proteases"/>
    <property type="match status" value="1"/>
</dbReference>
<accession>A0A3M7PG78</accession>
<dbReference type="AlphaFoldDB" id="A0A3M7PG78"/>
<dbReference type="GO" id="GO:0003964">
    <property type="term" value="F:RNA-directed DNA polymerase activity"/>
    <property type="evidence" value="ECO:0007669"/>
    <property type="project" value="UniProtKB-KW"/>
</dbReference>
<feature type="domain" description="Peptidase A2" evidence="3">
    <location>
        <begin position="45"/>
        <end position="83"/>
    </location>
</feature>
<keyword evidence="4" id="KW-0808">Transferase</keyword>
<evidence type="ECO:0000313" key="5">
    <source>
        <dbReference type="Proteomes" id="UP000276133"/>
    </source>
</evidence>
<dbReference type="SUPFAM" id="SSF50630">
    <property type="entry name" value="Acid proteases"/>
    <property type="match status" value="1"/>
</dbReference>
<keyword evidence="2" id="KW-1133">Transmembrane helix</keyword>
<keyword evidence="2" id="KW-0812">Transmembrane</keyword>
<dbReference type="PROSITE" id="PS50175">
    <property type="entry name" value="ASP_PROT_RETROV"/>
    <property type="match status" value="1"/>
</dbReference>
<dbReference type="GO" id="GO:0006508">
    <property type="term" value="P:proteolysis"/>
    <property type="evidence" value="ECO:0007669"/>
    <property type="project" value="InterPro"/>
</dbReference>
<dbReference type="InterPro" id="IPR001995">
    <property type="entry name" value="Peptidase_A2_cat"/>
</dbReference>
<evidence type="ECO:0000313" key="4">
    <source>
        <dbReference type="EMBL" id="RMZ98111.1"/>
    </source>
</evidence>
<sequence>MSDSGSESDSCTWRVRVKNRVQNVLMAVKEWFMPMMTVLLCGLSLSFMVDTGAQVNIIDEQSFKKLKMKPKLHKFGSKLFGYGQSDSINTLGKFKTRVKYGNQYRSVEFIVTRE</sequence>
<dbReference type="InterPro" id="IPR021109">
    <property type="entry name" value="Peptidase_aspartic_dom_sf"/>
</dbReference>
<keyword evidence="5" id="KW-1185">Reference proteome</keyword>
<feature type="transmembrane region" description="Helical" evidence="2">
    <location>
        <begin position="31"/>
        <end position="58"/>
    </location>
</feature>
<keyword evidence="2" id="KW-0472">Membrane</keyword>
<gene>
    <name evidence="4" type="ORF">BpHYR1_029270</name>
</gene>
<evidence type="ECO:0000256" key="2">
    <source>
        <dbReference type="SAM" id="Phobius"/>
    </source>
</evidence>